<evidence type="ECO:0008006" key="3">
    <source>
        <dbReference type="Google" id="ProtNLM"/>
    </source>
</evidence>
<dbReference type="AlphaFoldDB" id="A0A6A6QAV3"/>
<reference evidence="1" key="1">
    <citation type="journal article" date="2020" name="Stud. Mycol.">
        <title>101 Dothideomycetes genomes: a test case for predicting lifestyles and emergence of pathogens.</title>
        <authorList>
            <person name="Haridas S."/>
            <person name="Albert R."/>
            <person name="Binder M."/>
            <person name="Bloem J."/>
            <person name="Labutti K."/>
            <person name="Salamov A."/>
            <person name="Andreopoulos B."/>
            <person name="Baker S."/>
            <person name="Barry K."/>
            <person name="Bills G."/>
            <person name="Bluhm B."/>
            <person name="Cannon C."/>
            <person name="Castanera R."/>
            <person name="Culley D."/>
            <person name="Daum C."/>
            <person name="Ezra D."/>
            <person name="Gonzalez J."/>
            <person name="Henrissat B."/>
            <person name="Kuo A."/>
            <person name="Liang C."/>
            <person name="Lipzen A."/>
            <person name="Lutzoni F."/>
            <person name="Magnuson J."/>
            <person name="Mondo S."/>
            <person name="Nolan M."/>
            <person name="Ohm R."/>
            <person name="Pangilinan J."/>
            <person name="Park H.-J."/>
            <person name="Ramirez L."/>
            <person name="Alfaro M."/>
            <person name="Sun H."/>
            <person name="Tritt A."/>
            <person name="Yoshinaga Y."/>
            <person name="Zwiers L.-H."/>
            <person name="Turgeon B."/>
            <person name="Goodwin S."/>
            <person name="Spatafora J."/>
            <person name="Crous P."/>
            <person name="Grigoriev I."/>
        </authorList>
    </citation>
    <scope>NUCLEOTIDE SEQUENCE</scope>
    <source>
        <strain evidence="1">CBS 269.34</strain>
    </source>
</reference>
<dbReference type="Proteomes" id="UP000799750">
    <property type="component" value="Unassembled WGS sequence"/>
</dbReference>
<keyword evidence="2" id="KW-1185">Reference proteome</keyword>
<name>A0A6A6QAV3_9PEZI</name>
<evidence type="ECO:0000313" key="2">
    <source>
        <dbReference type="Proteomes" id="UP000799750"/>
    </source>
</evidence>
<dbReference type="EMBL" id="MU004201">
    <property type="protein sequence ID" value="KAF2488753.1"/>
    <property type="molecule type" value="Genomic_DNA"/>
</dbReference>
<accession>A0A6A6QAV3</accession>
<sequence length="52" mass="6097">TIYTNHKPLIGFLNSDTHKDIFARWANKLRMYNIKIQHIKGERNTVADGLSR</sequence>
<organism evidence="1 2">
    <name type="scientific">Lophium mytilinum</name>
    <dbReference type="NCBI Taxonomy" id="390894"/>
    <lineage>
        <taxon>Eukaryota</taxon>
        <taxon>Fungi</taxon>
        <taxon>Dikarya</taxon>
        <taxon>Ascomycota</taxon>
        <taxon>Pezizomycotina</taxon>
        <taxon>Dothideomycetes</taxon>
        <taxon>Pleosporomycetidae</taxon>
        <taxon>Mytilinidiales</taxon>
        <taxon>Mytilinidiaceae</taxon>
        <taxon>Lophium</taxon>
    </lineage>
</organism>
<feature type="non-terminal residue" evidence="1">
    <location>
        <position position="52"/>
    </location>
</feature>
<gene>
    <name evidence="1" type="ORF">BU16DRAFT_422891</name>
</gene>
<proteinExistence type="predicted"/>
<dbReference type="OrthoDB" id="4779436at2759"/>
<protein>
    <recommendedName>
        <fullName evidence="3">Reverse transcriptase RNase H-like domain-containing protein</fullName>
    </recommendedName>
</protein>
<feature type="non-terminal residue" evidence="1">
    <location>
        <position position="1"/>
    </location>
</feature>
<evidence type="ECO:0000313" key="1">
    <source>
        <dbReference type="EMBL" id="KAF2488753.1"/>
    </source>
</evidence>